<dbReference type="PROSITE" id="PS01359">
    <property type="entry name" value="ZF_PHD_1"/>
    <property type="match status" value="1"/>
</dbReference>
<dbReference type="GO" id="GO:0005634">
    <property type="term" value="C:nucleus"/>
    <property type="evidence" value="ECO:0007669"/>
    <property type="project" value="UniProtKB-SubCell"/>
</dbReference>
<evidence type="ECO:0000256" key="7">
    <source>
        <dbReference type="SAM" id="MobiDB-lite"/>
    </source>
</evidence>
<evidence type="ECO:0000256" key="3">
    <source>
        <dbReference type="ARBA" id="ARBA00022771"/>
    </source>
</evidence>
<feature type="compositionally biased region" description="Polar residues" evidence="7">
    <location>
        <begin position="375"/>
        <end position="402"/>
    </location>
</feature>
<dbReference type="GO" id="GO:0045814">
    <property type="term" value="P:negative regulation of gene expression, epigenetic"/>
    <property type="evidence" value="ECO:0007669"/>
    <property type="project" value="TreeGrafter"/>
</dbReference>
<feature type="region of interest" description="Disordered" evidence="7">
    <location>
        <begin position="1"/>
        <end position="60"/>
    </location>
</feature>
<evidence type="ECO:0000256" key="6">
    <source>
        <dbReference type="PROSITE-ProRule" id="PRU00146"/>
    </source>
</evidence>
<evidence type="ECO:0000259" key="8">
    <source>
        <dbReference type="PROSITE" id="PS50016"/>
    </source>
</evidence>
<accession>A0A8E2EHW0</accession>
<name>A0A8E2EHW0_9PEZI</name>
<dbReference type="GO" id="GO:0008270">
    <property type="term" value="F:zinc ion binding"/>
    <property type="evidence" value="ECO:0007669"/>
    <property type="project" value="UniProtKB-KW"/>
</dbReference>
<protein>
    <recommendedName>
        <fullName evidence="8">PHD-type domain-containing protein</fullName>
    </recommendedName>
</protein>
<reference evidence="9 10" key="1">
    <citation type="journal article" date="2016" name="Nat. Commun.">
        <title>Ectomycorrhizal ecology is imprinted in the genome of the dominant symbiotic fungus Cenococcum geophilum.</title>
        <authorList>
            <consortium name="DOE Joint Genome Institute"/>
            <person name="Peter M."/>
            <person name="Kohler A."/>
            <person name="Ohm R.A."/>
            <person name="Kuo A."/>
            <person name="Krutzmann J."/>
            <person name="Morin E."/>
            <person name="Arend M."/>
            <person name="Barry K.W."/>
            <person name="Binder M."/>
            <person name="Choi C."/>
            <person name="Clum A."/>
            <person name="Copeland A."/>
            <person name="Grisel N."/>
            <person name="Haridas S."/>
            <person name="Kipfer T."/>
            <person name="LaButti K."/>
            <person name="Lindquist E."/>
            <person name="Lipzen A."/>
            <person name="Maire R."/>
            <person name="Meier B."/>
            <person name="Mihaltcheva S."/>
            <person name="Molinier V."/>
            <person name="Murat C."/>
            <person name="Poggeler S."/>
            <person name="Quandt C.A."/>
            <person name="Sperisen C."/>
            <person name="Tritt A."/>
            <person name="Tisserant E."/>
            <person name="Crous P.W."/>
            <person name="Henrissat B."/>
            <person name="Nehls U."/>
            <person name="Egli S."/>
            <person name="Spatafora J.W."/>
            <person name="Grigoriev I.V."/>
            <person name="Martin F.M."/>
        </authorList>
    </citation>
    <scope>NUCLEOTIDE SEQUENCE [LARGE SCALE GENOMIC DNA]</scope>
    <source>
        <strain evidence="9 10">CBS 459.81</strain>
    </source>
</reference>
<keyword evidence="10" id="KW-1185">Reference proteome</keyword>
<organism evidence="9 10">
    <name type="scientific">Lepidopterella palustris CBS 459.81</name>
    <dbReference type="NCBI Taxonomy" id="1314670"/>
    <lineage>
        <taxon>Eukaryota</taxon>
        <taxon>Fungi</taxon>
        <taxon>Dikarya</taxon>
        <taxon>Ascomycota</taxon>
        <taxon>Pezizomycotina</taxon>
        <taxon>Dothideomycetes</taxon>
        <taxon>Pleosporomycetidae</taxon>
        <taxon>Mytilinidiales</taxon>
        <taxon>Argynnaceae</taxon>
        <taxon>Lepidopterella</taxon>
    </lineage>
</organism>
<dbReference type="PANTHER" id="PTHR12628:SF10">
    <property type="entry name" value="HOMEOBOX DOMAIN-CONTAINING PROTEIN"/>
    <property type="match status" value="1"/>
</dbReference>
<feature type="compositionally biased region" description="Low complexity" evidence="7">
    <location>
        <begin position="7"/>
        <end position="34"/>
    </location>
</feature>
<sequence>MSISQSPAAPDITNAPTNTAPTTAVTPQQPLTQTNITVAPKPWPQSSAINPHNGSGPLFHQFSESTEEILKRVSANASAYAGTPGWEAAREQVLQKMVTSDKIPTPPPMSVSNRRGRGGAKVGTPSGLKSEVEGNGIIPVPTSTPTSGRGRGTGRGRGRGGGRGGKRKRAESAESENDSDISSSYTPLPTKTKSGRNVNKPTQFVPALPSPSSGPKKRRPNKRSAEAALCKVCHRGTSPTNNMIVFCDGCNTAYHQFCHDPPIEKDVVQIAEKEWFCSPCTRSKESAVQGMEGLVAGDDLSLEEKRTYLSTLPPSTLISLLLHSSIIHPSLPIFSPNARSIVLDPDTSRLPAALSNSQASQQPAQERDPMGLPANGSTESQLTGLPQTHSTGSQSLSAGNDSSDMDPAEAQLHAESSHALAPAEVAAPEPETDPYDGYDTDPPAHYPKAGNGLARTLRPESEDLQWLVDDNFEVFSHNWKGDGEAVGSACAGQGLNGFTGTDTSMDLGGGAGVSNTGP</sequence>
<feature type="compositionally biased region" description="Basic residues" evidence="7">
    <location>
        <begin position="152"/>
        <end position="169"/>
    </location>
</feature>
<feature type="compositionally biased region" description="Polar residues" evidence="7">
    <location>
        <begin position="180"/>
        <end position="202"/>
    </location>
</feature>
<comment type="subcellular location">
    <subcellularLocation>
        <location evidence="1">Nucleus</location>
    </subcellularLocation>
</comment>
<feature type="region of interest" description="Disordered" evidence="7">
    <location>
        <begin position="353"/>
        <end position="453"/>
    </location>
</feature>
<dbReference type="InterPro" id="IPR001965">
    <property type="entry name" value="Znf_PHD"/>
</dbReference>
<evidence type="ECO:0000313" key="9">
    <source>
        <dbReference type="EMBL" id="OCK83878.1"/>
    </source>
</evidence>
<dbReference type="Gene3D" id="3.30.40.10">
    <property type="entry name" value="Zinc/RING finger domain, C3HC4 (zinc finger)"/>
    <property type="match status" value="1"/>
</dbReference>
<keyword evidence="3 6" id="KW-0863">Zinc-finger</keyword>
<dbReference type="CDD" id="cd15502">
    <property type="entry name" value="PHD_Phf1p_Phf2p_like"/>
    <property type="match status" value="1"/>
</dbReference>
<dbReference type="Pfam" id="PF00628">
    <property type="entry name" value="PHD"/>
    <property type="match status" value="1"/>
</dbReference>
<feature type="compositionally biased region" description="Low complexity" evidence="7">
    <location>
        <begin position="419"/>
        <end position="429"/>
    </location>
</feature>
<keyword evidence="4" id="KW-0862">Zinc</keyword>
<proteinExistence type="predicted"/>
<evidence type="ECO:0000256" key="2">
    <source>
        <dbReference type="ARBA" id="ARBA00022723"/>
    </source>
</evidence>
<gene>
    <name evidence="9" type="ORF">K432DRAFT_379093</name>
</gene>
<dbReference type="SUPFAM" id="SSF57903">
    <property type="entry name" value="FYVE/PHD zinc finger"/>
    <property type="match status" value="1"/>
</dbReference>
<dbReference type="GO" id="GO:0003682">
    <property type="term" value="F:chromatin binding"/>
    <property type="evidence" value="ECO:0007669"/>
    <property type="project" value="TreeGrafter"/>
</dbReference>
<dbReference type="PROSITE" id="PS50016">
    <property type="entry name" value="ZF_PHD_2"/>
    <property type="match status" value="1"/>
</dbReference>
<keyword evidence="5" id="KW-0539">Nucleus</keyword>
<dbReference type="EMBL" id="KV744850">
    <property type="protein sequence ID" value="OCK83878.1"/>
    <property type="molecule type" value="Genomic_DNA"/>
</dbReference>
<feature type="domain" description="PHD-type" evidence="8">
    <location>
        <begin position="227"/>
        <end position="283"/>
    </location>
</feature>
<keyword evidence="2" id="KW-0479">Metal-binding</keyword>
<dbReference type="GO" id="GO:0003677">
    <property type="term" value="F:DNA binding"/>
    <property type="evidence" value="ECO:0007669"/>
    <property type="project" value="TreeGrafter"/>
</dbReference>
<feature type="compositionally biased region" description="Polar residues" evidence="7">
    <location>
        <begin position="44"/>
        <end position="53"/>
    </location>
</feature>
<evidence type="ECO:0000256" key="4">
    <source>
        <dbReference type="ARBA" id="ARBA00022833"/>
    </source>
</evidence>
<dbReference type="InterPro" id="IPR019786">
    <property type="entry name" value="Zinc_finger_PHD-type_CS"/>
</dbReference>
<dbReference type="SMART" id="SM00249">
    <property type="entry name" value="PHD"/>
    <property type="match status" value="1"/>
</dbReference>
<dbReference type="PANTHER" id="PTHR12628">
    <property type="entry name" value="POLYCOMB-LIKE TRANSCRIPTION FACTOR"/>
    <property type="match status" value="1"/>
</dbReference>
<dbReference type="OrthoDB" id="5863171at2759"/>
<dbReference type="InterPro" id="IPR013083">
    <property type="entry name" value="Znf_RING/FYVE/PHD"/>
</dbReference>
<feature type="compositionally biased region" description="Acidic residues" evidence="7">
    <location>
        <begin position="430"/>
        <end position="439"/>
    </location>
</feature>
<dbReference type="AlphaFoldDB" id="A0A8E2EHW0"/>
<feature type="compositionally biased region" description="Polar residues" evidence="7">
    <location>
        <begin position="354"/>
        <end position="364"/>
    </location>
</feature>
<evidence type="ECO:0000256" key="5">
    <source>
        <dbReference type="ARBA" id="ARBA00023242"/>
    </source>
</evidence>
<dbReference type="Proteomes" id="UP000250266">
    <property type="component" value="Unassembled WGS sequence"/>
</dbReference>
<evidence type="ECO:0000256" key="1">
    <source>
        <dbReference type="ARBA" id="ARBA00004123"/>
    </source>
</evidence>
<dbReference type="InterPro" id="IPR011011">
    <property type="entry name" value="Znf_FYVE_PHD"/>
</dbReference>
<evidence type="ECO:0000313" key="10">
    <source>
        <dbReference type="Proteomes" id="UP000250266"/>
    </source>
</evidence>
<dbReference type="InterPro" id="IPR019787">
    <property type="entry name" value="Znf_PHD-finger"/>
</dbReference>
<feature type="region of interest" description="Disordered" evidence="7">
    <location>
        <begin position="98"/>
        <end position="223"/>
    </location>
</feature>